<dbReference type="AlphaFoldDB" id="A0ABD1SUV0"/>
<organism evidence="2 3">
    <name type="scientific">Abeliophyllum distichum</name>
    <dbReference type="NCBI Taxonomy" id="126358"/>
    <lineage>
        <taxon>Eukaryota</taxon>
        <taxon>Viridiplantae</taxon>
        <taxon>Streptophyta</taxon>
        <taxon>Embryophyta</taxon>
        <taxon>Tracheophyta</taxon>
        <taxon>Spermatophyta</taxon>
        <taxon>Magnoliopsida</taxon>
        <taxon>eudicotyledons</taxon>
        <taxon>Gunneridae</taxon>
        <taxon>Pentapetalae</taxon>
        <taxon>asterids</taxon>
        <taxon>lamiids</taxon>
        <taxon>Lamiales</taxon>
        <taxon>Oleaceae</taxon>
        <taxon>Forsythieae</taxon>
        <taxon>Abeliophyllum</taxon>
    </lineage>
</organism>
<evidence type="ECO:0000313" key="2">
    <source>
        <dbReference type="EMBL" id="KAL2504301.1"/>
    </source>
</evidence>
<protein>
    <submittedName>
        <fullName evidence="2">Uncharacterized protein</fullName>
    </submittedName>
</protein>
<keyword evidence="3" id="KW-1185">Reference proteome</keyword>
<dbReference type="InterPro" id="IPR025322">
    <property type="entry name" value="PADRE_dom"/>
</dbReference>
<dbReference type="EMBL" id="JBFOLK010000006">
    <property type="protein sequence ID" value="KAL2504301.1"/>
    <property type="molecule type" value="Genomic_DNA"/>
</dbReference>
<name>A0ABD1SUV0_9LAMI</name>
<reference evidence="3" key="1">
    <citation type="submission" date="2024-07" db="EMBL/GenBank/DDBJ databases">
        <title>Two chromosome-level genome assemblies of Korean endemic species Abeliophyllum distichum and Forsythia ovata (Oleaceae).</title>
        <authorList>
            <person name="Jang H."/>
        </authorList>
    </citation>
    <scope>NUCLEOTIDE SEQUENCE [LARGE SCALE GENOMIC DNA]</scope>
</reference>
<dbReference type="PANTHER" id="PTHR33148">
    <property type="entry name" value="PLASTID MOVEMENT IMPAIRED PROTEIN-RELATED"/>
    <property type="match status" value="1"/>
</dbReference>
<proteinExistence type="predicted"/>
<accession>A0ABD1SUV0</accession>
<comment type="caution">
    <text evidence="2">The sequence shown here is derived from an EMBL/GenBank/DDBJ whole genome shotgun (WGS) entry which is preliminary data.</text>
</comment>
<gene>
    <name evidence="2" type="ORF">Adt_19922</name>
</gene>
<dbReference type="PANTHER" id="PTHR33148:SF6">
    <property type="entry name" value="DUF4228 DOMAIN-CONTAINING PROTEIN"/>
    <property type="match status" value="1"/>
</dbReference>
<dbReference type="Pfam" id="PF14009">
    <property type="entry name" value="PADRE"/>
    <property type="match status" value="1"/>
</dbReference>
<evidence type="ECO:0000256" key="1">
    <source>
        <dbReference type="SAM" id="MobiDB-lite"/>
    </source>
</evidence>
<dbReference type="Proteomes" id="UP001604336">
    <property type="component" value="Unassembled WGS sequence"/>
</dbReference>
<evidence type="ECO:0000313" key="3">
    <source>
        <dbReference type="Proteomes" id="UP001604336"/>
    </source>
</evidence>
<sequence>MGNNIGGRKRAKIMKINGEVFKVRIPAVARDVLSDYPGHVLLEKEAVNKYGIRAQPLDPEEELKSKKIYFLVELPKMPQDMIASRQRSVSDRAPGGGTVRMKMRGSQAYN</sequence>
<feature type="region of interest" description="Disordered" evidence="1">
    <location>
        <begin position="82"/>
        <end position="110"/>
    </location>
</feature>